<feature type="domain" description="Reverse transcriptase zinc-binding" evidence="1">
    <location>
        <begin position="35"/>
        <end position="117"/>
    </location>
</feature>
<keyword evidence="3" id="KW-1185">Reference proteome</keyword>
<proteinExistence type="predicted"/>
<dbReference type="AlphaFoldDB" id="A0AAV9L8I3"/>
<organism evidence="2 3">
    <name type="scientific">Solanum pinnatisectum</name>
    <name type="common">tansyleaf nightshade</name>
    <dbReference type="NCBI Taxonomy" id="50273"/>
    <lineage>
        <taxon>Eukaryota</taxon>
        <taxon>Viridiplantae</taxon>
        <taxon>Streptophyta</taxon>
        <taxon>Embryophyta</taxon>
        <taxon>Tracheophyta</taxon>
        <taxon>Spermatophyta</taxon>
        <taxon>Magnoliopsida</taxon>
        <taxon>eudicotyledons</taxon>
        <taxon>Gunneridae</taxon>
        <taxon>Pentapetalae</taxon>
        <taxon>asterids</taxon>
        <taxon>lamiids</taxon>
        <taxon>Solanales</taxon>
        <taxon>Solanaceae</taxon>
        <taxon>Solanoideae</taxon>
        <taxon>Solaneae</taxon>
        <taxon>Solanum</taxon>
    </lineage>
</organism>
<dbReference type="Pfam" id="PF13966">
    <property type="entry name" value="zf-RVT"/>
    <property type="match status" value="1"/>
</dbReference>
<accession>A0AAV9L8I3</accession>
<evidence type="ECO:0000313" key="2">
    <source>
        <dbReference type="EMBL" id="KAK4721170.1"/>
    </source>
</evidence>
<name>A0AAV9L8I3_9SOLN</name>
<gene>
    <name evidence="2" type="ORF">R3W88_011403</name>
</gene>
<evidence type="ECO:0000259" key="1">
    <source>
        <dbReference type="Pfam" id="PF13966"/>
    </source>
</evidence>
<dbReference type="Proteomes" id="UP001311915">
    <property type="component" value="Unassembled WGS sequence"/>
</dbReference>
<dbReference type="PANTHER" id="PTHR33116">
    <property type="entry name" value="REVERSE TRANSCRIPTASE ZINC-BINDING DOMAIN-CONTAINING PROTEIN-RELATED-RELATED"/>
    <property type="match status" value="1"/>
</dbReference>
<dbReference type="PANTHER" id="PTHR33116:SF66">
    <property type="entry name" value="REVERSE TRANSCRIPTASE ZINC-BINDING DOMAIN-CONTAINING PROTEIN"/>
    <property type="match status" value="1"/>
</dbReference>
<evidence type="ECO:0000313" key="3">
    <source>
        <dbReference type="Proteomes" id="UP001311915"/>
    </source>
</evidence>
<comment type="caution">
    <text evidence="2">The sequence shown here is derived from an EMBL/GenBank/DDBJ whole genome shotgun (WGS) entry which is preliminary data.</text>
</comment>
<dbReference type="InterPro" id="IPR026960">
    <property type="entry name" value="RVT-Znf"/>
</dbReference>
<reference evidence="2 3" key="1">
    <citation type="submission" date="2023-10" db="EMBL/GenBank/DDBJ databases">
        <title>Genome-Wide Identification Analysis in wild type Solanum Pinnatisectum Reveals Some Genes Defensing Phytophthora Infestans.</title>
        <authorList>
            <person name="Sun C."/>
        </authorList>
    </citation>
    <scope>NUCLEOTIDE SEQUENCE [LARGE SCALE GENOMIC DNA]</scope>
    <source>
        <strain evidence="2">LQN</strain>
        <tissue evidence="2">Leaf</tissue>
    </source>
</reference>
<dbReference type="EMBL" id="JAWPEI010000007">
    <property type="protein sequence ID" value="KAK4721170.1"/>
    <property type="molecule type" value="Genomic_DNA"/>
</dbReference>
<sequence>MRVPTQACWIIRKTIEARTTFDQFQVDESNRRSLTRQLYMHLMNPEPRVIWRNLMYKNAARPRARFILWLQVQNKLLTTDRLIKWGKSVSPICPLCTLHNKSRDHIFTSCVYGVEIWRIVQQWIQAKPIQSLLWDQHLTEVLRCVKGKTQAAQVSKIVYTEFVHCLWIERNMRIFEKKSRESNVSAKEIAFVCSVRAPPRIIALMSTFRFSCD</sequence>
<protein>
    <recommendedName>
        <fullName evidence="1">Reverse transcriptase zinc-binding domain-containing protein</fullName>
    </recommendedName>
</protein>